<evidence type="ECO:0000313" key="2">
    <source>
        <dbReference type="EMBL" id="MBF4769925.1"/>
    </source>
</evidence>
<sequence>MLLPRAALSAAVCTAALVVSAATPIVPAAIASPTRSATAPDEITRVVVISVDGLNPTALSRLGRAKTPTFHRLIDEGASTLNARTEVEKTITLPNHTGMVTSRRIDKAYGGHGVTWNDDRLVPRTVQRAAGHPVGSVFSSLDRAGLDAALFASKSKFKLFKRSWPSGVDRMVIQGYNPTLVDDVDQDLTTQWRALTFVHLSLPDVKGHAYGWLSAPYLKAVEQTDDRIAEILDTVTATTASSDHTLVVVTSDHGGKGKGHSNPGLLADYRIPFFVWGPGVPAGVDLYDLNPTYRDPGTRRPGYGANRQPIRNADVANLVLDVLGLPAIPHSELDADQDLEVFTPTP</sequence>
<dbReference type="GO" id="GO:0016787">
    <property type="term" value="F:hydrolase activity"/>
    <property type="evidence" value="ECO:0007669"/>
    <property type="project" value="UniProtKB-ARBA"/>
</dbReference>
<comment type="caution">
    <text evidence="2">The sequence shown here is derived from an EMBL/GenBank/DDBJ whole genome shotgun (WGS) entry which is preliminary data.</text>
</comment>
<dbReference type="SUPFAM" id="SSF53649">
    <property type="entry name" value="Alkaline phosphatase-like"/>
    <property type="match status" value="1"/>
</dbReference>
<gene>
    <name evidence="2" type="ORF">ISU10_19310</name>
</gene>
<dbReference type="PANTHER" id="PTHR10151">
    <property type="entry name" value="ECTONUCLEOTIDE PYROPHOSPHATASE/PHOSPHODIESTERASE"/>
    <property type="match status" value="1"/>
</dbReference>
<reference evidence="2" key="1">
    <citation type="submission" date="2020-11" db="EMBL/GenBank/DDBJ databases">
        <title>Nocardioides cynanchi sp. nov., isolated from soil of rhizosphere of Cynanchum wilfordii.</title>
        <authorList>
            <person name="Lee J.-S."/>
            <person name="Suh M.K."/>
            <person name="Kim J.-S."/>
        </authorList>
    </citation>
    <scope>NUCLEOTIDE SEQUENCE</scope>
    <source>
        <strain evidence="2">KCTC 19276</strain>
    </source>
</reference>
<dbReference type="Gene3D" id="3.40.720.10">
    <property type="entry name" value="Alkaline Phosphatase, subunit A"/>
    <property type="match status" value="1"/>
</dbReference>
<dbReference type="InterPro" id="IPR002591">
    <property type="entry name" value="Phosphodiest/P_Trfase"/>
</dbReference>
<dbReference type="AlphaFoldDB" id="A0A930VS98"/>
<dbReference type="Proteomes" id="UP000660668">
    <property type="component" value="Unassembled WGS sequence"/>
</dbReference>
<keyword evidence="3" id="KW-1185">Reference proteome</keyword>
<name>A0A930VS98_9ACTN</name>
<dbReference type="PANTHER" id="PTHR10151:SF120">
    <property type="entry name" value="BIS(5'-ADENOSYL)-TRIPHOSPHATASE"/>
    <property type="match status" value="1"/>
</dbReference>
<dbReference type="RefSeq" id="WP_194698069.1">
    <property type="nucleotide sequence ID" value="NZ_JADKPO010000034.1"/>
</dbReference>
<accession>A0A930VS98</accession>
<dbReference type="InterPro" id="IPR017850">
    <property type="entry name" value="Alkaline_phosphatase_core_sf"/>
</dbReference>
<keyword evidence="1" id="KW-0732">Signal</keyword>
<feature type="chain" id="PRO_5038361429" evidence="1">
    <location>
        <begin position="22"/>
        <end position="346"/>
    </location>
</feature>
<organism evidence="2 3">
    <name type="scientific">Nocardioides agariphilus</name>
    <dbReference type="NCBI Taxonomy" id="433664"/>
    <lineage>
        <taxon>Bacteria</taxon>
        <taxon>Bacillati</taxon>
        <taxon>Actinomycetota</taxon>
        <taxon>Actinomycetes</taxon>
        <taxon>Propionibacteriales</taxon>
        <taxon>Nocardioidaceae</taxon>
        <taxon>Nocardioides</taxon>
    </lineage>
</organism>
<protein>
    <submittedName>
        <fullName evidence="2">Alkaline phosphatase family protein</fullName>
    </submittedName>
</protein>
<proteinExistence type="predicted"/>
<dbReference type="Pfam" id="PF01663">
    <property type="entry name" value="Phosphodiest"/>
    <property type="match status" value="1"/>
</dbReference>
<feature type="signal peptide" evidence="1">
    <location>
        <begin position="1"/>
        <end position="21"/>
    </location>
</feature>
<evidence type="ECO:0000256" key="1">
    <source>
        <dbReference type="SAM" id="SignalP"/>
    </source>
</evidence>
<dbReference type="EMBL" id="JADKPO010000034">
    <property type="protein sequence ID" value="MBF4769925.1"/>
    <property type="molecule type" value="Genomic_DNA"/>
</dbReference>
<evidence type="ECO:0000313" key="3">
    <source>
        <dbReference type="Proteomes" id="UP000660668"/>
    </source>
</evidence>